<dbReference type="EMBL" id="GEDC01004116">
    <property type="protein sequence ID" value="JAS33182.1"/>
    <property type="molecule type" value="Transcribed_RNA"/>
</dbReference>
<gene>
    <name evidence="2" type="ORF">g.41565</name>
</gene>
<reference evidence="2" key="1">
    <citation type="submission" date="2015-12" db="EMBL/GenBank/DDBJ databases">
        <title>De novo transcriptome assembly of four potential Pierce s Disease insect vectors from Arizona vineyards.</title>
        <authorList>
            <person name="Tassone E.E."/>
        </authorList>
    </citation>
    <scope>NUCLEOTIDE SEQUENCE</scope>
</reference>
<name>A0A1B6E5H2_9HEMI</name>
<evidence type="ECO:0000256" key="1">
    <source>
        <dbReference type="SAM" id="SignalP"/>
    </source>
</evidence>
<dbReference type="InterPro" id="IPR031734">
    <property type="entry name" value="MBF2"/>
</dbReference>
<keyword evidence="1" id="KW-0732">Signal</keyword>
<sequence length="129" mass="15057">MEFRRTFLILALVLFCETDFSISVKNSAYELVQGKRVLGDRLLYAEFIYVPATDGQVTATRQFMMWPYEDGYITMICVLNQKSPGLLTDIVGGVNKRIFGFKIISQVKHELYYNFTVFGFRKPLKYRQK</sequence>
<feature type="signal peptide" evidence="1">
    <location>
        <begin position="1"/>
        <end position="23"/>
    </location>
</feature>
<feature type="chain" id="PRO_5008581825" evidence="1">
    <location>
        <begin position="24"/>
        <end position="129"/>
    </location>
</feature>
<evidence type="ECO:0000313" key="2">
    <source>
        <dbReference type="EMBL" id="JAS33182.1"/>
    </source>
</evidence>
<dbReference type="AlphaFoldDB" id="A0A1B6E5H2"/>
<organism evidence="2">
    <name type="scientific">Clastoptera arizonana</name>
    <name type="common">Arizona spittle bug</name>
    <dbReference type="NCBI Taxonomy" id="38151"/>
    <lineage>
        <taxon>Eukaryota</taxon>
        <taxon>Metazoa</taxon>
        <taxon>Ecdysozoa</taxon>
        <taxon>Arthropoda</taxon>
        <taxon>Hexapoda</taxon>
        <taxon>Insecta</taxon>
        <taxon>Pterygota</taxon>
        <taxon>Neoptera</taxon>
        <taxon>Paraneoptera</taxon>
        <taxon>Hemiptera</taxon>
        <taxon>Auchenorrhyncha</taxon>
        <taxon>Cercopoidea</taxon>
        <taxon>Clastopteridae</taxon>
        <taxon>Clastoptera</taxon>
    </lineage>
</organism>
<accession>A0A1B6E5H2</accession>
<protein>
    <submittedName>
        <fullName evidence="2">Uncharacterized protein</fullName>
    </submittedName>
</protein>
<dbReference type="Pfam" id="PF15868">
    <property type="entry name" value="MBF2"/>
    <property type="match status" value="1"/>
</dbReference>
<proteinExistence type="predicted"/>